<name>A0A6C0FAZ2_9ZZZZ</name>
<dbReference type="SMART" id="SM00318">
    <property type="entry name" value="SNc"/>
    <property type="match status" value="1"/>
</dbReference>
<reference evidence="2" key="1">
    <citation type="journal article" date="2020" name="Nature">
        <title>Giant virus diversity and host interactions through global metagenomics.</title>
        <authorList>
            <person name="Schulz F."/>
            <person name="Roux S."/>
            <person name="Paez-Espino D."/>
            <person name="Jungbluth S."/>
            <person name="Walsh D.A."/>
            <person name="Denef V.J."/>
            <person name="McMahon K.D."/>
            <person name="Konstantinidis K.T."/>
            <person name="Eloe-Fadrosh E.A."/>
            <person name="Kyrpides N.C."/>
            <person name="Woyke T."/>
        </authorList>
    </citation>
    <scope>NUCLEOTIDE SEQUENCE</scope>
    <source>
        <strain evidence="2">GVMAG-S-ERX556049-19</strain>
    </source>
</reference>
<protein>
    <recommendedName>
        <fullName evidence="1">TNase-like domain-containing protein</fullName>
    </recommendedName>
</protein>
<evidence type="ECO:0000259" key="1">
    <source>
        <dbReference type="PROSITE" id="PS50830"/>
    </source>
</evidence>
<dbReference type="Gene3D" id="2.40.50.90">
    <property type="match status" value="1"/>
</dbReference>
<dbReference type="InterPro" id="IPR016071">
    <property type="entry name" value="Staphylococal_nuclease_OB-fold"/>
</dbReference>
<proteinExistence type="predicted"/>
<dbReference type="SUPFAM" id="SSF50199">
    <property type="entry name" value="Staphylococcal nuclease"/>
    <property type="match status" value="1"/>
</dbReference>
<dbReference type="AlphaFoldDB" id="A0A6C0FAZ2"/>
<dbReference type="EMBL" id="MN738820">
    <property type="protein sequence ID" value="QHT37783.1"/>
    <property type="molecule type" value="Genomic_DNA"/>
</dbReference>
<evidence type="ECO:0000313" key="2">
    <source>
        <dbReference type="EMBL" id="QHT37783.1"/>
    </source>
</evidence>
<feature type="domain" description="TNase-like" evidence="1">
    <location>
        <begin position="35"/>
        <end position="158"/>
    </location>
</feature>
<dbReference type="PROSITE" id="PS50830">
    <property type="entry name" value="TNASE_3"/>
    <property type="match status" value="1"/>
</dbReference>
<accession>A0A6C0FAZ2</accession>
<dbReference type="InterPro" id="IPR035437">
    <property type="entry name" value="SNase_OB-fold_sf"/>
</dbReference>
<organism evidence="2">
    <name type="scientific">viral metagenome</name>
    <dbReference type="NCBI Taxonomy" id="1070528"/>
    <lineage>
        <taxon>unclassified sequences</taxon>
        <taxon>metagenomes</taxon>
        <taxon>organismal metagenomes</taxon>
    </lineage>
</organism>
<dbReference type="Pfam" id="PF00565">
    <property type="entry name" value="SNase"/>
    <property type="match status" value="1"/>
</dbReference>
<sequence length="158" mass="18364">MFTWKTKSNCKPNSVNYEELFKDSCWDNCEPFSPHVKIGKVIKVYDGDSITIAAKPYENYPIYRFSVRLNGIDTPELRTSNENEKAHAKIARDALHDKIYDKIVELKNVESEKYGRLLADIYLGDENINEWLINQNFAVKYDGGTKEKPASWMENVIY</sequence>